<dbReference type="Pfam" id="PF02493">
    <property type="entry name" value="MORN"/>
    <property type="match status" value="7"/>
</dbReference>
<evidence type="ECO:0000313" key="10">
    <source>
        <dbReference type="EMBL" id="KAG2396537.1"/>
    </source>
</evidence>
<dbReference type="EC" id="2.7.1.68" evidence="1"/>
<dbReference type="InterPro" id="IPR027483">
    <property type="entry name" value="PInositol-4-P-4/5-kinase_C_sf"/>
</dbReference>
<evidence type="ECO:0000313" key="11">
    <source>
        <dbReference type="Proteomes" id="UP000743370"/>
    </source>
</evidence>
<feature type="region of interest" description="Disordered" evidence="8">
    <location>
        <begin position="287"/>
        <end position="352"/>
    </location>
</feature>
<reference evidence="10 11" key="1">
    <citation type="submission" date="2020-05" db="EMBL/GenBank/DDBJ databases">
        <title>Vigna angularis (adzuki bean) Var. LongXiaoDou No. 4 denovo assembly.</title>
        <authorList>
            <person name="Xiang H."/>
        </authorList>
    </citation>
    <scope>NUCLEOTIDE SEQUENCE [LARGE SCALE GENOMIC DNA]</scope>
    <source>
        <tissue evidence="10">Leaf</tissue>
    </source>
</reference>
<keyword evidence="3" id="KW-0677">Repeat</keyword>
<evidence type="ECO:0000256" key="4">
    <source>
        <dbReference type="ARBA" id="ARBA00022741"/>
    </source>
</evidence>
<dbReference type="FunFam" id="2.20.110.10:FF:000002">
    <property type="entry name" value="Phosphatidylinositol 4-phosphate 5-kinase 8"/>
    <property type="match status" value="1"/>
</dbReference>
<dbReference type="EMBL" id="JABFOF010000005">
    <property type="protein sequence ID" value="KAG2396537.1"/>
    <property type="molecule type" value="Genomic_DNA"/>
</dbReference>
<dbReference type="PANTHER" id="PTHR23086:SF113">
    <property type="entry name" value="PHOSPHATIDYLINOSITOL 4-PHOSPHATE 5-KINASE 6"/>
    <property type="match status" value="1"/>
</dbReference>
<dbReference type="SMART" id="SM00698">
    <property type="entry name" value="MORN"/>
    <property type="match status" value="7"/>
</dbReference>
<evidence type="ECO:0000256" key="1">
    <source>
        <dbReference type="ARBA" id="ARBA00012172"/>
    </source>
</evidence>
<evidence type="ECO:0000256" key="5">
    <source>
        <dbReference type="ARBA" id="ARBA00022777"/>
    </source>
</evidence>
<dbReference type="InterPro" id="IPR002498">
    <property type="entry name" value="PInositol-4-P-4/5-kinase_core"/>
</dbReference>
<proteinExistence type="predicted"/>
<dbReference type="Proteomes" id="UP000743370">
    <property type="component" value="Unassembled WGS sequence"/>
</dbReference>
<dbReference type="Gene3D" id="3.30.800.10">
    <property type="entry name" value="Phosphatidylinositol Phosphate Kinase II Beta"/>
    <property type="match status" value="1"/>
</dbReference>
<evidence type="ECO:0000256" key="7">
    <source>
        <dbReference type="PROSITE-ProRule" id="PRU00781"/>
    </source>
</evidence>
<dbReference type="GO" id="GO:0046854">
    <property type="term" value="P:phosphatidylinositol phosphate biosynthetic process"/>
    <property type="evidence" value="ECO:0007669"/>
    <property type="project" value="TreeGrafter"/>
</dbReference>
<keyword evidence="4 7" id="KW-0547">Nucleotide-binding</keyword>
<dbReference type="InterPro" id="IPR027484">
    <property type="entry name" value="PInositol-4-P-5-kinase_N"/>
</dbReference>
<dbReference type="InterPro" id="IPR003409">
    <property type="entry name" value="MORN"/>
</dbReference>
<evidence type="ECO:0000256" key="3">
    <source>
        <dbReference type="ARBA" id="ARBA00022737"/>
    </source>
</evidence>
<dbReference type="SUPFAM" id="SSF56104">
    <property type="entry name" value="SAICAR synthase-like"/>
    <property type="match status" value="1"/>
</dbReference>
<evidence type="ECO:0000256" key="2">
    <source>
        <dbReference type="ARBA" id="ARBA00022679"/>
    </source>
</evidence>
<organism evidence="10 11">
    <name type="scientific">Phaseolus angularis</name>
    <name type="common">Azuki bean</name>
    <name type="synonym">Vigna angularis</name>
    <dbReference type="NCBI Taxonomy" id="3914"/>
    <lineage>
        <taxon>Eukaryota</taxon>
        <taxon>Viridiplantae</taxon>
        <taxon>Streptophyta</taxon>
        <taxon>Embryophyta</taxon>
        <taxon>Tracheophyta</taxon>
        <taxon>Spermatophyta</taxon>
        <taxon>Magnoliopsida</taxon>
        <taxon>eudicotyledons</taxon>
        <taxon>Gunneridae</taxon>
        <taxon>Pentapetalae</taxon>
        <taxon>rosids</taxon>
        <taxon>fabids</taxon>
        <taxon>Fabales</taxon>
        <taxon>Fabaceae</taxon>
        <taxon>Papilionoideae</taxon>
        <taxon>50 kb inversion clade</taxon>
        <taxon>NPAAA clade</taxon>
        <taxon>indigoferoid/millettioid clade</taxon>
        <taxon>Phaseoleae</taxon>
        <taxon>Vigna</taxon>
    </lineage>
</organism>
<accession>A0A8T0K9S9</accession>
<dbReference type="SUPFAM" id="SSF82185">
    <property type="entry name" value="Histone H3 K4-specific methyltransferase SET7/9 N-terminal domain"/>
    <property type="match status" value="2"/>
</dbReference>
<name>A0A8T0K9S9_PHAAN</name>
<evidence type="ECO:0000256" key="6">
    <source>
        <dbReference type="ARBA" id="ARBA00022840"/>
    </source>
</evidence>
<sequence>MNKELTGFVKAWEAAVRKSAGPKKRASSIFTPMSVAHVDDDDDARNGGEVSVTQVEKILPNGDFYTGQWLENGPHGQGKYLWTDGCMYVGEWQRGAITGKGRFSWPSGATYEGDFKSGYMDGKGTYTGSSGDTYKGCWVMELRHGQGTQSYPNGDFYDGEWRKGLQNGHGRYQWKNGNHYIGQWRNGVFYGNGTMMWSNGNRYDGSWEDGLPRGNGTFRWGDGSFYVGVWSRDSKEQSGTYYPSGSCVGHLEWDPQELFSVDLVECSICACEKVAIYPSQKSLNILDGDKMSRKGTDVNGRTRWSSADARVSNYSSEDGSHDGSRTSHGDNSVPRVPNLRLRPPKKQGETISKGHKNYDLMLNLQLGIRHAVGRPAPSTSLDLKSSAFDPKEKVWTKFPPEGSKHTPPHSSCEFRWKDYCPVVFRALRKLFKVDPADYMISLCGNDALRELSSPGKSGSFFYLTNDDRYMIKTMKKSEVKVFLRMLPGYYKHVRAFENTLVTKFFGLHCVKLTGTAQKKVRFVIMGNLFCSQYAIHRRFDLKGSTFGRTTDKPESEIEPTTTLKDLDLNYIFRLRKSWFQEFCRQVNKDCDFLEQERIMDYSMLVGLHFRGMSSCDNVTPPSGYSPGSTTPTGNGNMGDGAPRLSGVDVDHLVVDPSRWIQLGINMPARAESTVRKSCDTPQLVGQPTGELYEIIIFFGIIDILQDYDISKKLEHAYKAFQYDATTISAVDPRLYSRRFRDFIFRSFWSHPFNADSVTSFFVDFTGYVSKAAQASLDFAEELTAFAGEETAFNLIAHVLENVHIESELLEQVRLIGKKQPYSAFRGKGFHLGFLSSLFSRVARELGVVVFDSLSADCKMIWNSTVAILGLADSPAPVILPIKFH</sequence>
<dbReference type="GO" id="GO:0016308">
    <property type="term" value="F:1-phosphatidylinositol-4-phosphate 5-kinase activity"/>
    <property type="evidence" value="ECO:0007669"/>
    <property type="project" value="UniProtKB-EC"/>
</dbReference>
<dbReference type="GO" id="GO:0005886">
    <property type="term" value="C:plasma membrane"/>
    <property type="evidence" value="ECO:0007669"/>
    <property type="project" value="TreeGrafter"/>
</dbReference>
<feature type="compositionally biased region" description="Basic and acidic residues" evidence="8">
    <location>
        <begin position="287"/>
        <end position="296"/>
    </location>
</feature>
<keyword evidence="6 7" id="KW-0067">ATP-binding</keyword>
<evidence type="ECO:0000256" key="8">
    <source>
        <dbReference type="SAM" id="MobiDB-lite"/>
    </source>
</evidence>
<dbReference type="AlphaFoldDB" id="A0A8T0K9S9"/>
<dbReference type="InterPro" id="IPR023610">
    <property type="entry name" value="PInositol-4/5-P-5/4-kinase"/>
</dbReference>
<dbReference type="PANTHER" id="PTHR23086">
    <property type="entry name" value="PHOSPHATIDYLINOSITOL-4-PHOSPHATE 5-KINASE"/>
    <property type="match status" value="1"/>
</dbReference>
<feature type="compositionally biased region" description="Basic and acidic residues" evidence="8">
    <location>
        <begin position="318"/>
        <end position="328"/>
    </location>
</feature>
<dbReference type="Gene3D" id="3.30.810.10">
    <property type="entry name" value="2-Layer Sandwich"/>
    <property type="match status" value="1"/>
</dbReference>
<keyword evidence="5 7" id="KW-0418">Kinase</keyword>
<dbReference type="GO" id="GO:0005524">
    <property type="term" value="F:ATP binding"/>
    <property type="evidence" value="ECO:0007669"/>
    <property type="project" value="UniProtKB-UniRule"/>
</dbReference>
<gene>
    <name evidence="10" type="ORF">HKW66_Vig0228120</name>
</gene>
<dbReference type="FunFam" id="3.30.800.10:FF:000003">
    <property type="entry name" value="Phosphatidylinositol 4-phosphate 5-kinase"/>
    <property type="match status" value="1"/>
</dbReference>
<dbReference type="PROSITE" id="PS51455">
    <property type="entry name" value="PIPK"/>
    <property type="match status" value="1"/>
</dbReference>
<protein>
    <recommendedName>
        <fullName evidence="1">1-phosphatidylinositol-4-phosphate 5-kinase</fullName>
        <ecNumber evidence="1">2.7.1.68</ecNumber>
    </recommendedName>
</protein>
<evidence type="ECO:0000259" key="9">
    <source>
        <dbReference type="PROSITE" id="PS51455"/>
    </source>
</evidence>
<feature type="domain" description="PIPK" evidence="9">
    <location>
        <begin position="350"/>
        <end position="747"/>
    </location>
</feature>
<comment type="caution">
    <text evidence="10">The sequence shown here is derived from an EMBL/GenBank/DDBJ whole genome shotgun (WGS) entry which is preliminary data.</text>
</comment>
<dbReference type="InterPro" id="IPR017163">
    <property type="entry name" value="PIno-4-P-5_kinase_pln"/>
</dbReference>
<dbReference type="Pfam" id="PF01504">
    <property type="entry name" value="PIP5K"/>
    <property type="match status" value="1"/>
</dbReference>
<dbReference type="PIRSF" id="PIRSF037274">
    <property type="entry name" value="PIP5K_plant_prd"/>
    <property type="match status" value="1"/>
</dbReference>
<dbReference type="Gene3D" id="2.20.110.10">
    <property type="entry name" value="Histone H3 K4-specific methyltransferase SET7/9 N-terminal domain"/>
    <property type="match status" value="3"/>
</dbReference>
<dbReference type="CDD" id="cd17302">
    <property type="entry name" value="PIPKc_AtPIP5K_like"/>
    <property type="match status" value="1"/>
</dbReference>
<dbReference type="SMART" id="SM00330">
    <property type="entry name" value="PIPKc"/>
    <property type="match status" value="1"/>
</dbReference>
<keyword evidence="2 7" id="KW-0808">Transferase</keyword>